<accession>A0A168EDQ4</accession>
<dbReference type="PANTHER" id="PTHR35337:SF1">
    <property type="entry name" value="SLR1478 PROTEIN"/>
    <property type="match status" value="1"/>
</dbReference>
<gene>
    <name evidence="2" type="ORF">PGLA_22215</name>
</gene>
<dbReference type="InterPro" id="IPR002798">
    <property type="entry name" value="SpoIIM-like"/>
</dbReference>
<proteinExistence type="predicted"/>
<feature type="transmembrane region" description="Helical" evidence="1">
    <location>
        <begin position="65"/>
        <end position="88"/>
    </location>
</feature>
<dbReference type="Proteomes" id="UP000076967">
    <property type="component" value="Unassembled WGS sequence"/>
</dbReference>
<keyword evidence="3" id="KW-1185">Reference proteome</keyword>
<keyword evidence="1" id="KW-1133">Transmembrane helix</keyword>
<feature type="transmembrane region" description="Helical" evidence="1">
    <location>
        <begin position="94"/>
        <end position="113"/>
    </location>
</feature>
<organism evidence="2 3">
    <name type="scientific">Paenibacillus glacialis</name>
    <dbReference type="NCBI Taxonomy" id="494026"/>
    <lineage>
        <taxon>Bacteria</taxon>
        <taxon>Bacillati</taxon>
        <taxon>Bacillota</taxon>
        <taxon>Bacilli</taxon>
        <taxon>Bacillales</taxon>
        <taxon>Paenibacillaceae</taxon>
        <taxon>Paenibacillus</taxon>
    </lineage>
</organism>
<evidence type="ECO:0000256" key="1">
    <source>
        <dbReference type="SAM" id="Phobius"/>
    </source>
</evidence>
<sequence length="204" mass="23122">MFRFSAFIKDITLIKRTMMVSTLIFIIGIVVGWLSTETIAAFVNQQIEGIRQISQNLSESERPQWSFFVFIFLNNSIKAVLIIFFGIFLGILPIIFLMINGMVLGYLVHHLSAQGESMFDVIVKGLLPHGIIEIPAIIIACAFGLRLGTLVWISIGQWNREKRANLGDVWSGFFKRVGPISLWIVILLFIAAIIESTITFWLMR</sequence>
<feature type="transmembrane region" description="Helical" evidence="1">
    <location>
        <begin position="20"/>
        <end position="44"/>
    </location>
</feature>
<name>A0A168EDQ4_9BACL</name>
<comment type="caution">
    <text evidence="2">The sequence shown here is derived from an EMBL/GenBank/DDBJ whole genome shotgun (WGS) entry which is preliminary data.</text>
</comment>
<dbReference type="OrthoDB" id="161024at2"/>
<evidence type="ECO:0000313" key="2">
    <source>
        <dbReference type="EMBL" id="OAB35110.1"/>
    </source>
</evidence>
<dbReference type="RefSeq" id="WP_068537250.1">
    <property type="nucleotide sequence ID" value="NZ_LVJH01000063.1"/>
</dbReference>
<dbReference type="STRING" id="494026.PGLA_22215"/>
<feature type="transmembrane region" description="Helical" evidence="1">
    <location>
        <begin position="180"/>
        <end position="203"/>
    </location>
</feature>
<evidence type="ECO:0000313" key="3">
    <source>
        <dbReference type="Proteomes" id="UP000076967"/>
    </source>
</evidence>
<dbReference type="PANTHER" id="PTHR35337">
    <property type="entry name" value="SLR1478 PROTEIN"/>
    <property type="match status" value="1"/>
</dbReference>
<dbReference type="EMBL" id="LVJH01000063">
    <property type="protein sequence ID" value="OAB35110.1"/>
    <property type="molecule type" value="Genomic_DNA"/>
</dbReference>
<protein>
    <recommendedName>
        <fullName evidence="4">Stage II sporulation protein M</fullName>
    </recommendedName>
</protein>
<evidence type="ECO:0008006" key="4">
    <source>
        <dbReference type="Google" id="ProtNLM"/>
    </source>
</evidence>
<dbReference type="AlphaFoldDB" id="A0A168EDQ4"/>
<dbReference type="Pfam" id="PF01944">
    <property type="entry name" value="SpoIIM"/>
    <property type="match status" value="1"/>
</dbReference>
<feature type="transmembrane region" description="Helical" evidence="1">
    <location>
        <begin position="134"/>
        <end position="155"/>
    </location>
</feature>
<keyword evidence="1" id="KW-0472">Membrane</keyword>
<keyword evidence="1" id="KW-0812">Transmembrane</keyword>
<reference evidence="2 3" key="1">
    <citation type="submission" date="2016-03" db="EMBL/GenBank/DDBJ databases">
        <title>Draft genome sequence of Paenibacillus glacialis DSM 22343.</title>
        <authorList>
            <person name="Shin S.-K."/>
            <person name="Yi H."/>
        </authorList>
    </citation>
    <scope>NUCLEOTIDE SEQUENCE [LARGE SCALE GENOMIC DNA]</scope>
    <source>
        <strain evidence="2 3">DSM 22343</strain>
    </source>
</reference>